<feature type="transmembrane region" description="Helical" evidence="7">
    <location>
        <begin position="870"/>
        <end position="891"/>
    </location>
</feature>
<dbReference type="Gene3D" id="1.20.1250.20">
    <property type="entry name" value="MFS general substrate transporter like domains"/>
    <property type="match status" value="1"/>
</dbReference>
<evidence type="ECO:0000256" key="6">
    <source>
        <dbReference type="ARBA" id="ARBA00023136"/>
    </source>
</evidence>
<dbReference type="InterPro" id="IPR036871">
    <property type="entry name" value="PX_dom_sf"/>
</dbReference>
<feature type="transmembrane region" description="Helical" evidence="7">
    <location>
        <begin position="685"/>
        <end position="708"/>
    </location>
</feature>
<protein>
    <recommendedName>
        <fullName evidence="7">Autophagy-related protein</fullName>
    </recommendedName>
</protein>
<dbReference type="SMART" id="SM00312">
    <property type="entry name" value="PX"/>
    <property type="match status" value="1"/>
</dbReference>
<name>A0A8H7VVU3_9FUNG</name>
<keyword evidence="7" id="KW-0072">Autophagy</keyword>
<proteinExistence type="inferred from homology"/>
<dbReference type="InterPro" id="IPR001683">
    <property type="entry name" value="PX_dom"/>
</dbReference>
<feature type="transmembrane region" description="Helical" evidence="7">
    <location>
        <begin position="840"/>
        <end position="864"/>
    </location>
</feature>
<comment type="caution">
    <text evidence="7">Lacks conserved residue(s) required for the propagation of feature annotation.</text>
</comment>
<dbReference type="InterPro" id="IPR050495">
    <property type="entry name" value="ATG22/LtaA_families"/>
</dbReference>
<dbReference type="GO" id="GO:0006914">
    <property type="term" value="P:autophagy"/>
    <property type="evidence" value="ECO:0007669"/>
    <property type="project" value="UniProtKB-KW"/>
</dbReference>
<gene>
    <name evidence="10" type="ORF">INT48_009883</name>
</gene>
<feature type="coiled-coil region" evidence="8">
    <location>
        <begin position="427"/>
        <end position="461"/>
    </location>
</feature>
<dbReference type="InterPro" id="IPR036259">
    <property type="entry name" value="MFS_trans_sf"/>
</dbReference>
<dbReference type="Gene3D" id="1.20.1270.60">
    <property type="entry name" value="Arfaptin homology (AH) domain/BAR domain"/>
    <property type="match status" value="2"/>
</dbReference>
<accession>A0A8H7VVU3</accession>
<evidence type="ECO:0000256" key="8">
    <source>
        <dbReference type="SAM" id="Coils"/>
    </source>
</evidence>
<comment type="subcellular location">
    <subcellularLocation>
        <location evidence="1">Endomembrane system</location>
        <topology evidence="1">Multi-pass membrane protein</topology>
    </subcellularLocation>
    <subcellularLocation>
        <location evidence="7">Vacuole membrane</location>
        <topology evidence="7">Multi-pass membrane protein</topology>
    </subcellularLocation>
</comment>
<dbReference type="GO" id="GO:0012505">
    <property type="term" value="C:endomembrane system"/>
    <property type="evidence" value="ECO:0007669"/>
    <property type="project" value="UniProtKB-SubCell"/>
</dbReference>
<feature type="transmembrane region" description="Helical" evidence="7">
    <location>
        <begin position="329"/>
        <end position="346"/>
    </location>
</feature>
<evidence type="ECO:0000256" key="1">
    <source>
        <dbReference type="ARBA" id="ARBA00004127"/>
    </source>
</evidence>
<reference evidence="10" key="1">
    <citation type="submission" date="2021-01" db="EMBL/GenBank/DDBJ databases">
        <title>Metabolic potential, ecology and presence of endohyphal bacteria is reflected in genomic diversity of Mucoromycotina.</title>
        <authorList>
            <person name="Muszewska A."/>
            <person name="Okrasinska A."/>
            <person name="Steczkiewicz K."/>
            <person name="Drgas O."/>
            <person name="Orlowska M."/>
            <person name="Perlinska-Lenart U."/>
            <person name="Aleksandrzak-Piekarczyk T."/>
            <person name="Szatraj K."/>
            <person name="Zielenkiewicz U."/>
            <person name="Pilsyk S."/>
            <person name="Malc E."/>
            <person name="Mieczkowski P."/>
            <person name="Kruszewska J.S."/>
            <person name="Biernat P."/>
            <person name="Pawlowska J."/>
        </authorList>
    </citation>
    <scope>NUCLEOTIDE SEQUENCE</scope>
    <source>
        <strain evidence="10">WA0000018081</strain>
    </source>
</reference>
<evidence type="ECO:0000256" key="3">
    <source>
        <dbReference type="ARBA" id="ARBA00022448"/>
    </source>
</evidence>
<feature type="transmembrane region" description="Helical" evidence="7">
    <location>
        <begin position="783"/>
        <end position="802"/>
    </location>
</feature>
<comment type="function">
    <text evidence="7">Vacuolar effluxer which mediate the efflux of amino acids resulting from autophagic degradation. The release of autophagic amino acids allows the maintenance of protein synthesis and viability during nitrogen starvation.</text>
</comment>
<keyword evidence="11" id="KW-1185">Reference proteome</keyword>
<dbReference type="Pfam" id="PF00787">
    <property type="entry name" value="PX"/>
    <property type="match status" value="1"/>
</dbReference>
<evidence type="ECO:0000259" key="9">
    <source>
        <dbReference type="PROSITE" id="PS50195"/>
    </source>
</evidence>
<dbReference type="InterPro" id="IPR027267">
    <property type="entry name" value="AH/BAR_dom_sf"/>
</dbReference>
<evidence type="ECO:0000313" key="11">
    <source>
        <dbReference type="Proteomes" id="UP000613177"/>
    </source>
</evidence>
<evidence type="ECO:0000256" key="5">
    <source>
        <dbReference type="ARBA" id="ARBA00022989"/>
    </source>
</evidence>
<feature type="transmembrane region" description="Helical" evidence="7">
    <location>
        <begin position="619"/>
        <end position="640"/>
    </location>
</feature>
<keyword evidence="6 7" id="KW-0472">Membrane</keyword>
<keyword evidence="5 7" id="KW-1133">Transmembrane helix</keyword>
<evidence type="ECO:0000256" key="4">
    <source>
        <dbReference type="ARBA" id="ARBA00022692"/>
    </source>
</evidence>
<dbReference type="SUPFAM" id="SSF64268">
    <property type="entry name" value="PX domain"/>
    <property type="match status" value="1"/>
</dbReference>
<dbReference type="PANTHER" id="PTHR23519">
    <property type="entry name" value="AUTOPHAGY-RELATED PROTEIN 22"/>
    <property type="match status" value="1"/>
</dbReference>
<dbReference type="GO" id="GO:0005774">
    <property type="term" value="C:vacuolar membrane"/>
    <property type="evidence" value="ECO:0007669"/>
    <property type="project" value="UniProtKB-SubCell"/>
</dbReference>
<dbReference type="GO" id="GO:0035091">
    <property type="term" value="F:phosphatidylinositol binding"/>
    <property type="evidence" value="ECO:0007669"/>
    <property type="project" value="InterPro"/>
</dbReference>
<dbReference type="InterPro" id="IPR024671">
    <property type="entry name" value="Atg22-like"/>
</dbReference>
<evidence type="ECO:0000256" key="7">
    <source>
        <dbReference type="RuleBase" id="RU363073"/>
    </source>
</evidence>
<keyword evidence="7" id="KW-0926">Vacuole</keyword>
<dbReference type="AlphaFoldDB" id="A0A8H7VVU3"/>
<keyword evidence="8" id="KW-0175">Coiled coil</keyword>
<dbReference type="PANTHER" id="PTHR23519:SF1">
    <property type="entry name" value="AUTOPHAGY-RELATED PROTEIN 22"/>
    <property type="match status" value="1"/>
</dbReference>
<evidence type="ECO:0000256" key="2">
    <source>
        <dbReference type="ARBA" id="ARBA00006978"/>
    </source>
</evidence>
<sequence>MARGNKKERPAGVNPKNIQAFDRLAFLHQASILMSTIRYEPTIKQENGDPPGLILGPSRYFNRNMKQITSRLVMRLCETPQIPAITSTTRIHYEFTAEPMTIIVDDAQKSPDRSFITYRLFTMTNLQVYSQDKRPVRRRFRDFLWLHNALTIEYPACIIPPLPEKHRMKYMKGDRFNPILQWFMDRIARHPLLQASSYTRIFLESTDFQKVDKNIQSKNVPQQSLFGSFFKTFAKVKKPDEKFVDMKETIDKFSDNLNIVEKLYARIGKRQQELELNYTQFATSIRGLSALEENVDQPLRQFAEATEYYVDALKEMVNKKKKKKKKKKGVFFYFYYLLCTIYSLFYNQRKQEDLLFLNDIHELLNYCNATKGKLQERDQKQVEFEELSNTLQTIMIEKDRILHPYKQQHSGGANIAELMTDKMNDHQRAKNERVFRLETKIKELEDSVAKANDDNNSYSNQMIKEYDIFESARQTELKQGLNAYADCHIDFYKKNKENINVVCNTTDDTLFDQPPATKLELWSYYLYYNGDNGYTIFGYMPTILQYLAYRGGFNPDTSTIKGCDLIDTFKPCNVSWINSPNGIPVQSMLLYVQAIAFSIQFLLFTTFGSLADYGQWNRYILLISTVIGCIFQALPIVLVNDDGSNWNIMMGFLITSGVLSGVSFLPWQHYAFADGVSPVLGNAPLYNYIGTVVCAGFWVLNAVPYFIFTPRGRKGPPLPSHANYFTIGWKSIFEALREAKKLRYLFLYIFAYFMFSDAVSTINQMTSIIQGELTGFSAQQNTIFGLVTAITSILGCLLFLWISKRELWVLNVWSGLFTAPIWAWQQTMLAELVPKGKENLFFGLFGVVNKASSWIGPVVIAAITQSTSNIWHGWPFVLALFVLATIIILFIDVDKAKLDLIEYAKKE</sequence>
<feature type="transmembrane region" description="Helical" evidence="7">
    <location>
        <begin position="588"/>
        <end position="607"/>
    </location>
</feature>
<keyword evidence="3 7" id="KW-0813">Transport</keyword>
<dbReference type="GO" id="GO:0006865">
    <property type="term" value="P:amino acid transport"/>
    <property type="evidence" value="ECO:0007669"/>
    <property type="project" value="UniProtKB-KW"/>
</dbReference>
<dbReference type="SUPFAM" id="SSF103473">
    <property type="entry name" value="MFS general substrate transporter"/>
    <property type="match status" value="1"/>
</dbReference>
<comment type="caution">
    <text evidence="10">The sequence shown here is derived from an EMBL/GenBank/DDBJ whole genome shotgun (WGS) entry which is preliminary data.</text>
</comment>
<keyword evidence="7" id="KW-0029">Amino-acid transport</keyword>
<dbReference type="EMBL" id="JAEPRE010000195">
    <property type="protein sequence ID" value="KAG2230543.1"/>
    <property type="molecule type" value="Genomic_DNA"/>
</dbReference>
<dbReference type="PROSITE" id="PS50195">
    <property type="entry name" value="PX"/>
    <property type="match status" value="1"/>
</dbReference>
<feature type="transmembrane region" description="Helical" evidence="7">
    <location>
        <begin position="744"/>
        <end position="762"/>
    </location>
</feature>
<feature type="transmembrane region" description="Helical" evidence="7">
    <location>
        <begin position="808"/>
        <end position="828"/>
    </location>
</feature>
<keyword evidence="4 7" id="KW-0812">Transmembrane</keyword>
<feature type="domain" description="PX" evidence="9">
    <location>
        <begin position="96"/>
        <end position="209"/>
    </location>
</feature>
<dbReference type="Gene3D" id="3.30.1520.10">
    <property type="entry name" value="Phox-like domain"/>
    <property type="match status" value="1"/>
</dbReference>
<evidence type="ECO:0000313" key="10">
    <source>
        <dbReference type="EMBL" id="KAG2230543.1"/>
    </source>
</evidence>
<dbReference type="Pfam" id="PF11700">
    <property type="entry name" value="ATG22"/>
    <property type="match status" value="2"/>
</dbReference>
<organism evidence="10 11">
    <name type="scientific">Thamnidium elegans</name>
    <dbReference type="NCBI Taxonomy" id="101142"/>
    <lineage>
        <taxon>Eukaryota</taxon>
        <taxon>Fungi</taxon>
        <taxon>Fungi incertae sedis</taxon>
        <taxon>Mucoromycota</taxon>
        <taxon>Mucoromycotina</taxon>
        <taxon>Mucoromycetes</taxon>
        <taxon>Mucorales</taxon>
        <taxon>Mucorineae</taxon>
        <taxon>Mucoraceae</taxon>
        <taxon>Thamnidium</taxon>
    </lineage>
</organism>
<dbReference type="Proteomes" id="UP000613177">
    <property type="component" value="Unassembled WGS sequence"/>
</dbReference>
<comment type="similarity">
    <text evidence="2 7">Belongs to the ATG22 family.</text>
</comment>